<dbReference type="InterPro" id="IPR035968">
    <property type="entry name" value="ATP_synth_F1_ATPase_gsu"/>
</dbReference>
<dbReference type="AlphaFoldDB" id="A0A0D0BC73"/>
<evidence type="ECO:0000256" key="7">
    <source>
        <dbReference type="ARBA" id="ARBA00023196"/>
    </source>
</evidence>
<dbReference type="EMBL" id="KN834771">
    <property type="protein sequence ID" value="KIK61325.1"/>
    <property type="molecule type" value="Genomic_DNA"/>
</dbReference>
<evidence type="ECO:0000256" key="1">
    <source>
        <dbReference type="ARBA" id="ARBA00004170"/>
    </source>
</evidence>
<keyword evidence="4" id="KW-0375">Hydrogen ion transport</keyword>
<comment type="subcellular location">
    <subcellularLocation>
        <location evidence="1">Membrane</location>
        <topology evidence="1">Peripheral membrane protein</topology>
    </subcellularLocation>
</comment>
<reference evidence="9 10" key="1">
    <citation type="submission" date="2014-04" db="EMBL/GenBank/DDBJ databases">
        <title>Evolutionary Origins and Diversification of the Mycorrhizal Mutualists.</title>
        <authorList>
            <consortium name="DOE Joint Genome Institute"/>
            <consortium name="Mycorrhizal Genomics Consortium"/>
            <person name="Kohler A."/>
            <person name="Kuo A."/>
            <person name="Nagy L.G."/>
            <person name="Floudas D."/>
            <person name="Copeland A."/>
            <person name="Barry K.W."/>
            <person name="Cichocki N."/>
            <person name="Veneault-Fourrey C."/>
            <person name="LaButti K."/>
            <person name="Lindquist E.A."/>
            <person name="Lipzen A."/>
            <person name="Lundell T."/>
            <person name="Morin E."/>
            <person name="Murat C."/>
            <person name="Riley R."/>
            <person name="Ohm R."/>
            <person name="Sun H."/>
            <person name="Tunlid A."/>
            <person name="Henrissat B."/>
            <person name="Grigoriev I.V."/>
            <person name="Hibbett D.S."/>
            <person name="Martin F."/>
        </authorList>
    </citation>
    <scope>NUCLEOTIDE SEQUENCE [LARGE SCALE GENOMIC DNA]</scope>
    <source>
        <strain evidence="9 10">FD-317 M1</strain>
    </source>
</reference>
<evidence type="ECO:0000256" key="4">
    <source>
        <dbReference type="ARBA" id="ARBA00022781"/>
    </source>
</evidence>
<evidence type="ECO:0000313" key="10">
    <source>
        <dbReference type="Proteomes" id="UP000053593"/>
    </source>
</evidence>
<sequence>MVLPIPVYNFHNFLTVHQPTLPPFPRGFETTKEEPAGSRKRFLIIYADKDPCGGIDSSVTKAARRAFANATDSPILSVSVVLTLGDKSKAHILRVYGNNFKLAFNLFGRDV</sequence>
<dbReference type="HOGENOM" id="CLU_2158708_0_0_1"/>
<evidence type="ECO:0000256" key="2">
    <source>
        <dbReference type="ARBA" id="ARBA00007681"/>
    </source>
</evidence>
<dbReference type="Proteomes" id="UP000053593">
    <property type="component" value="Unassembled WGS sequence"/>
</dbReference>
<evidence type="ECO:0000313" key="9">
    <source>
        <dbReference type="EMBL" id="KIK61325.1"/>
    </source>
</evidence>
<accession>A0A0D0BC73</accession>
<keyword evidence="3" id="KW-0813">Transport</keyword>
<dbReference type="GO" id="GO:0046933">
    <property type="term" value="F:proton-transporting ATP synthase activity, rotational mechanism"/>
    <property type="evidence" value="ECO:0007669"/>
    <property type="project" value="InterPro"/>
</dbReference>
<evidence type="ECO:0000256" key="3">
    <source>
        <dbReference type="ARBA" id="ARBA00022448"/>
    </source>
</evidence>
<name>A0A0D0BC73_9AGAR</name>
<keyword evidence="5" id="KW-0406">Ion transport</keyword>
<dbReference type="GO" id="GO:0045259">
    <property type="term" value="C:proton-transporting ATP synthase complex"/>
    <property type="evidence" value="ECO:0007669"/>
    <property type="project" value="UniProtKB-KW"/>
</dbReference>
<evidence type="ECO:0000256" key="5">
    <source>
        <dbReference type="ARBA" id="ARBA00023065"/>
    </source>
</evidence>
<gene>
    <name evidence="9" type="ORF">GYMLUDRAFT_73339</name>
</gene>
<keyword evidence="7" id="KW-0139">CF(1)</keyword>
<protein>
    <submittedName>
        <fullName evidence="9">Uncharacterized protein</fullName>
    </submittedName>
</protein>
<dbReference type="SUPFAM" id="SSF52943">
    <property type="entry name" value="ATP synthase (F1-ATPase), gamma subunit"/>
    <property type="match status" value="1"/>
</dbReference>
<evidence type="ECO:0000256" key="6">
    <source>
        <dbReference type="ARBA" id="ARBA00023136"/>
    </source>
</evidence>
<keyword evidence="8" id="KW-0066">ATP synthesis</keyword>
<dbReference type="Gene3D" id="3.40.1380.10">
    <property type="match status" value="1"/>
</dbReference>
<comment type="similarity">
    <text evidence="2">Belongs to the ATPase gamma chain family.</text>
</comment>
<keyword evidence="6" id="KW-0472">Membrane</keyword>
<evidence type="ECO:0000256" key="8">
    <source>
        <dbReference type="ARBA" id="ARBA00023310"/>
    </source>
</evidence>
<keyword evidence="10" id="KW-1185">Reference proteome</keyword>
<proteinExistence type="inferred from homology"/>
<organism evidence="9 10">
    <name type="scientific">Collybiopsis luxurians FD-317 M1</name>
    <dbReference type="NCBI Taxonomy" id="944289"/>
    <lineage>
        <taxon>Eukaryota</taxon>
        <taxon>Fungi</taxon>
        <taxon>Dikarya</taxon>
        <taxon>Basidiomycota</taxon>
        <taxon>Agaricomycotina</taxon>
        <taxon>Agaricomycetes</taxon>
        <taxon>Agaricomycetidae</taxon>
        <taxon>Agaricales</taxon>
        <taxon>Marasmiineae</taxon>
        <taxon>Omphalotaceae</taxon>
        <taxon>Collybiopsis</taxon>
        <taxon>Collybiopsis luxurians</taxon>
    </lineage>
</organism>